<keyword evidence="12 13" id="KW-0449">Lipoprotein</keyword>
<evidence type="ECO:0000256" key="2">
    <source>
        <dbReference type="ARBA" id="ARBA00009696"/>
    </source>
</evidence>
<keyword evidence="9 13" id="KW-0564">Palmitate</keyword>
<keyword evidence="7 13" id="KW-0653">Protein transport</keyword>
<dbReference type="InterPro" id="IPR029046">
    <property type="entry name" value="LolA/LolB/LppX"/>
</dbReference>
<proteinExistence type="inferred from homology"/>
<dbReference type="AlphaFoldDB" id="A0A6F8P110"/>
<dbReference type="Gene3D" id="2.50.20.10">
    <property type="entry name" value="Lipoprotein localisation LolA/LolB/LppX"/>
    <property type="match status" value="1"/>
</dbReference>
<feature type="chain" id="PRO_5026072563" description="Outer-membrane lipoprotein LolB" evidence="14">
    <location>
        <begin position="26"/>
        <end position="209"/>
    </location>
</feature>
<comment type="subcellular location">
    <subcellularLocation>
        <location evidence="1 13">Cell outer membrane</location>
        <topology evidence="1 13">Lipid-anchor</topology>
    </subcellularLocation>
</comment>
<comment type="similarity">
    <text evidence="2 13">Belongs to the LolB family.</text>
</comment>
<evidence type="ECO:0000256" key="1">
    <source>
        <dbReference type="ARBA" id="ARBA00004459"/>
    </source>
</evidence>
<reference evidence="15" key="1">
    <citation type="submission" date="2002-11" db="EMBL/GenBank/DDBJ databases">
        <title>Virulence-associated genes located in a cosmid clone of Haemophilus somnus.</title>
        <authorList>
            <person name="Tagawa Y."/>
            <person name="Tanaka A."/>
            <person name="Hoshinoo K."/>
            <person name="Corbeil L.B."/>
        </authorList>
    </citation>
    <scope>NUCLEOTIDE SEQUENCE</scope>
    <source>
        <strain evidence="15">2336</strain>
    </source>
</reference>
<dbReference type="HAMAP" id="MF_00233">
    <property type="entry name" value="LolB"/>
    <property type="match status" value="1"/>
</dbReference>
<evidence type="ECO:0000256" key="5">
    <source>
        <dbReference type="ARBA" id="ARBA00022448"/>
    </source>
</evidence>
<evidence type="ECO:0000256" key="7">
    <source>
        <dbReference type="ARBA" id="ARBA00022927"/>
    </source>
</evidence>
<organism evidence="15">
    <name type="scientific">Histophilus somni</name>
    <name type="common">Haemophilus somnus</name>
    <dbReference type="NCBI Taxonomy" id="731"/>
    <lineage>
        <taxon>Bacteria</taxon>
        <taxon>Pseudomonadati</taxon>
        <taxon>Pseudomonadota</taxon>
        <taxon>Gammaproteobacteria</taxon>
        <taxon>Pasteurellales</taxon>
        <taxon>Pasteurellaceae</taxon>
        <taxon>Histophilus</taxon>
    </lineage>
</organism>
<evidence type="ECO:0000256" key="14">
    <source>
        <dbReference type="SAM" id="SignalP"/>
    </source>
</evidence>
<dbReference type="GO" id="GO:0009279">
    <property type="term" value="C:cell outer membrane"/>
    <property type="evidence" value="ECO:0007669"/>
    <property type="project" value="UniProtKB-SubCell"/>
</dbReference>
<gene>
    <name evidence="13" type="primary">lolB</name>
</gene>
<dbReference type="InterPro" id="IPR004565">
    <property type="entry name" value="OM_lipoprot_LolB"/>
</dbReference>
<accession>A0A6F8P110</accession>
<evidence type="ECO:0000313" key="15">
    <source>
        <dbReference type="EMBL" id="BBD20587.1"/>
    </source>
</evidence>
<dbReference type="NCBIfam" id="TIGR00548">
    <property type="entry name" value="lolB"/>
    <property type="match status" value="1"/>
</dbReference>
<dbReference type="GeneID" id="31487774"/>
<dbReference type="Pfam" id="PF03550">
    <property type="entry name" value="LolB"/>
    <property type="match status" value="1"/>
</dbReference>
<dbReference type="GO" id="GO:0015031">
    <property type="term" value="P:protein transport"/>
    <property type="evidence" value="ECO:0007669"/>
    <property type="project" value="UniProtKB-KW"/>
</dbReference>
<dbReference type="EMBL" id="AB096269">
    <property type="protein sequence ID" value="BBD20587.1"/>
    <property type="molecule type" value="Genomic_DNA"/>
</dbReference>
<evidence type="ECO:0000256" key="10">
    <source>
        <dbReference type="ARBA" id="ARBA00023186"/>
    </source>
</evidence>
<keyword evidence="6 13" id="KW-0732">Signal</keyword>
<evidence type="ECO:0000256" key="3">
    <source>
        <dbReference type="ARBA" id="ARBA00011245"/>
    </source>
</evidence>
<dbReference type="SUPFAM" id="SSF89392">
    <property type="entry name" value="Prokaryotic lipoproteins and lipoprotein localization factors"/>
    <property type="match status" value="1"/>
</dbReference>
<keyword evidence="11 13" id="KW-0998">Cell outer membrane</keyword>
<dbReference type="CDD" id="cd16326">
    <property type="entry name" value="LolB"/>
    <property type="match status" value="1"/>
</dbReference>
<dbReference type="PROSITE" id="PS51257">
    <property type="entry name" value="PROKAR_LIPOPROTEIN"/>
    <property type="match status" value="1"/>
</dbReference>
<protein>
    <recommendedName>
        <fullName evidence="4 13">Outer-membrane lipoprotein LolB</fullName>
    </recommendedName>
</protein>
<comment type="function">
    <text evidence="13">Plays a critical role in the incorporation of lipoproteins in the outer membrane after they are released by the LolA protein.</text>
</comment>
<evidence type="ECO:0000256" key="12">
    <source>
        <dbReference type="ARBA" id="ARBA00023288"/>
    </source>
</evidence>
<evidence type="ECO:0000256" key="11">
    <source>
        <dbReference type="ARBA" id="ARBA00023237"/>
    </source>
</evidence>
<evidence type="ECO:0000256" key="9">
    <source>
        <dbReference type="ARBA" id="ARBA00023139"/>
    </source>
</evidence>
<evidence type="ECO:0000256" key="13">
    <source>
        <dbReference type="HAMAP-Rule" id="MF_00233"/>
    </source>
</evidence>
<evidence type="ECO:0000256" key="8">
    <source>
        <dbReference type="ARBA" id="ARBA00023136"/>
    </source>
</evidence>
<evidence type="ECO:0000256" key="4">
    <source>
        <dbReference type="ARBA" id="ARBA00016202"/>
    </source>
</evidence>
<dbReference type="GO" id="GO:0044874">
    <property type="term" value="P:lipoprotein localization to outer membrane"/>
    <property type="evidence" value="ECO:0007669"/>
    <property type="project" value="UniProtKB-UniRule"/>
</dbReference>
<comment type="subunit">
    <text evidence="3 13">Monomer.</text>
</comment>
<name>A0A6F8P110_HISSO</name>
<dbReference type="RefSeq" id="WP_012340616.1">
    <property type="nucleotide sequence ID" value="NZ_CP066564.1"/>
</dbReference>
<keyword evidence="5 13" id="KW-0813">Transport</keyword>
<feature type="signal peptide" evidence="14">
    <location>
        <begin position="1"/>
        <end position="25"/>
    </location>
</feature>
<evidence type="ECO:0000256" key="6">
    <source>
        <dbReference type="ARBA" id="ARBA00022729"/>
    </source>
</evidence>
<keyword evidence="8 13" id="KW-0472">Membrane</keyword>
<sequence length="209" mass="24214">MKTSQKPFFILILTILLSACTLDIASERPQGIQYIEKNDKKWQQHLQKIKQIKQYQAQGQLGYINNKQRFSTRFTWQYNNPQSYSLLLSSAFSSSILKFEVSPFGITVSDHKGNQRSTKDINNLLREMIGISIPLQQIGNWLKGQPDENSDYQVGINHLLASFTYSVEGEVWSADYLNYRTDQSIPLPKDILLKSSEQTLKVRIDNWKY</sequence>
<keyword evidence="10 13" id="KW-0143">Chaperone</keyword>